<proteinExistence type="predicted"/>
<feature type="repeat" description="ARM" evidence="8">
    <location>
        <begin position="333"/>
        <end position="375"/>
    </location>
</feature>
<evidence type="ECO:0000313" key="11">
    <source>
        <dbReference type="EMBL" id="KAK7266199.1"/>
    </source>
</evidence>
<keyword evidence="12" id="KW-1185">Reference proteome</keyword>
<dbReference type="SUPFAM" id="SSF57850">
    <property type="entry name" value="RING/U-box"/>
    <property type="match status" value="1"/>
</dbReference>
<dbReference type="GO" id="GO:0061630">
    <property type="term" value="F:ubiquitin protein ligase activity"/>
    <property type="evidence" value="ECO:0007669"/>
    <property type="project" value="UniProtKB-EC"/>
</dbReference>
<evidence type="ECO:0000256" key="8">
    <source>
        <dbReference type="PROSITE-ProRule" id="PRU00259"/>
    </source>
</evidence>
<evidence type="ECO:0000256" key="4">
    <source>
        <dbReference type="ARBA" id="ARBA00012483"/>
    </source>
</evidence>
<dbReference type="FunFam" id="1.25.10.10:FF:000578">
    <property type="entry name" value="RING-type E3 ubiquitin transferase"/>
    <property type="match status" value="1"/>
</dbReference>
<evidence type="ECO:0000256" key="6">
    <source>
        <dbReference type="ARBA" id="ARBA00022737"/>
    </source>
</evidence>
<protein>
    <recommendedName>
        <fullName evidence="4">RING-type E3 ubiquitin transferase</fullName>
        <ecNumber evidence="4">2.3.2.27</ecNumber>
    </recommendedName>
</protein>
<comment type="catalytic activity">
    <reaction evidence="1">
        <text>S-ubiquitinyl-[E2 ubiquitin-conjugating enzyme]-L-cysteine + [acceptor protein]-L-lysine = [E2 ubiquitin-conjugating enzyme]-L-cysteine + N(6)-ubiquitinyl-[acceptor protein]-L-lysine.</text>
        <dbReference type="EC" id="2.3.2.27"/>
    </reaction>
</comment>
<evidence type="ECO:0000256" key="3">
    <source>
        <dbReference type="ARBA" id="ARBA00004906"/>
    </source>
</evidence>
<feature type="compositionally biased region" description="Basic residues" evidence="9">
    <location>
        <begin position="34"/>
        <end position="48"/>
    </location>
</feature>
<dbReference type="PANTHER" id="PTHR23315">
    <property type="entry name" value="U BOX DOMAIN-CONTAINING"/>
    <property type="match status" value="1"/>
</dbReference>
<reference evidence="11 12" key="1">
    <citation type="submission" date="2024-01" db="EMBL/GenBank/DDBJ databases">
        <title>The genomes of 5 underutilized Papilionoideae crops provide insights into root nodulation and disease resistanc.</title>
        <authorList>
            <person name="Yuan L."/>
        </authorList>
    </citation>
    <scope>NUCLEOTIDE SEQUENCE [LARGE SCALE GENOMIC DNA]</scope>
    <source>
        <strain evidence="11">ZHUSHIDOU_FW_LH</strain>
        <tissue evidence="11">Leaf</tissue>
    </source>
</reference>
<dbReference type="Pfam" id="PF04564">
    <property type="entry name" value="U-box"/>
    <property type="match status" value="1"/>
</dbReference>
<keyword evidence="7" id="KW-0833">Ubl conjugation pathway</keyword>
<evidence type="ECO:0000256" key="2">
    <source>
        <dbReference type="ARBA" id="ARBA00003861"/>
    </source>
</evidence>
<dbReference type="PROSITE" id="PS50176">
    <property type="entry name" value="ARM_REPEAT"/>
    <property type="match status" value="1"/>
</dbReference>
<dbReference type="SUPFAM" id="SSF48371">
    <property type="entry name" value="ARM repeat"/>
    <property type="match status" value="1"/>
</dbReference>
<organism evidence="11 12">
    <name type="scientific">Crotalaria pallida</name>
    <name type="common">Smooth rattlebox</name>
    <name type="synonym">Crotalaria striata</name>
    <dbReference type="NCBI Taxonomy" id="3830"/>
    <lineage>
        <taxon>Eukaryota</taxon>
        <taxon>Viridiplantae</taxon>
        <taxon>Streptophyta</taxon>
        <taxon>Embryophyta</taxon>
        <taxon>Tracheophyta</taxon>
        <taxon>Spermatophyta</taxon>
        <taxon>Magnoliopsida</taxon>
        <taxon>eudicotyledons</taxon>
        <taxon>Gunneridae</taxon>
        <taxon>Pentapetalae</taxon>
        <taxon>rosids</taxon>
        <taxon>fabids</taxon>
        <taxon>Fabales</taxon>
        <taxon>Fabaceae</taxon>
        <taxon>Papilionoideae</taxon>
        <taxon>50 kb inversion clade</taxon>
        <taxon>genistoids sensu lato</taxon>
        <taxon>core genistoids</taxon>
        <taxon>Crotalarieae</taxon>
        <taxon>Crotalaria</taxon>
    </lineage>
</organism>
<dbReference type="GO" id="GO:0016567">
    <property type="term" value="P:protein ubiquitination"/>
    <property type="evidence" value="ECO:0007669"/>
    <property type="project" value="InterPro"/>
</dbReference>
<comment type="function">
    <text evidence="2">Functions as an E3 ubiquitin ligase.</text>
</comment>
<accession>A0AAN9I5X4</accession>
<feature type="region of interest" description="Disordered" evidence="9">
    <location>
        <begin position="1"/>
        <end position="62"/>
    </location>
</feature>
<dbReference type="SMART" id="SM00185">
    <property type="entry name" value="ARM"/>
    <property type="match status" value="3"/>
</dbReference>
<dbReference type="Pfam" id="PF00514">
    <property type="entry name" value="Arm"/>
    <property type="match status" value="2"/>
</dbReference>
<evidence type="ECO:0000256" key="5">
    <source>
        <dbReference type="ARBA" id="ARBA00022679"/>
    </source>
</evidence>
<dbReference type="PANTHER" id="PTHR23315:SF339">
    <property type="entry name" value="U-BOX DOMAIN-CONTAINING PROTEIN 40"/>
    <property type="match status" value="1"/>
</dbReference>
<dbReference type="EC" id="2.3.2.27" evidence="4"/>
<keyword evidence="5" id="KW-0808">Transferase</keyword>
<evidence type="ECO:0000256" key="7">
    <source>
        <dbReference type="ARBA" id="ARBA00022786"/>
    </source>
</evidence>
<sequence length="568" mass="62032">MEIHQSLKLLVQRKNPHNKNKDNKKIPEPITPRLKWKNIFSHHHHKKSQPPPPPSSEKPPEEFLCPITKTLMSDPVIVSSGHSFDRVSVQTCKNLNFTPQLSDGTTPDFSTVIPNLALKSAITKWCKNSINAPVTPYSTPANAETIINTIIAKQSHNQNALTTTTTTVTEKELILGINENPNFNFNHAETQIPNRPTHFYSTSEESIATNASASTSTPPIQFATKPSCYYYNSYSSNSSSEIEPAASTIPELEQIVSKLKNPQIFIVEEGLISLRKISRTKEEIRVSLCTPQLLSVLKSLIVSKYVNVQVNALASLVNLSLEKLNKVKIVRSGIVPPLIEVLRLGSAESQEHAAGALFSLAIEDDNKTAIGVLGGLGPLLHALGSESERTRHDAALALYHLSMVQSNRSKMVKMGSVPVLLGMVKSGDMMGRVLLILCNLGSGSDGRAAMLDAGVVECLVGLLGGPELGSRSARESCVSVMYALSHGGLRFKAVAKAAGVVEVLQKVEKVGSERAREKVRRILEIMRRKESEEEDVDWEELLDSGLGCRSRGRHGSELDESIANSSEF</sequence>
<dbReference type="AlphaFoldDB" id="A0AAN9I5X4"/>
<evidence type="ECO:0000256" key="1">
    <source>
        <dbReference type="ARBA" id="ARBA00000900"/>
    </source>
</evidence>
<name>A0AAN9I5X4_CROPI</name>
<keyword evidence="6" id="KW-0677">Repeat</keyword>
<dbReference type="InterPro" id="IPR013083">
    <property type="entry name" value="Znf_RING/FYVE/PHD"/>
</dbReference>
<dbReference type="InterPro" id="IPR003613">
    <property type="entry name" value="Ubox_domain"/>
</dbReference>
<feature type="domain" description="U-box" evidence="10">
    <location>
        <begin position="58"/>
        <end position="132"/>
    </location>
</feature>
<dbReference type="InterPro" id="IPR000225">
    <property type="entry name" value="Armadillo"/>
</dbReference>
<evidence type="ECO:0000259" key="10">
    <source>
        <dbReference type="PROSITE" id="PS51698"/>
    </source>
</evidence>
<dbReference type="SMART" id="SM00504">
    <property type="entry name" value="Ubox"/>
    <property type="match status" value="1"/>
</dbReference>
<dbReference type="InterPro" id="IPR016024">
    <property type="entry name" value="ARM-type_fold"/>
</dbReference>
<comment type="pathway">
    <text evidence="3">Protein modification; protein ubiquitination.</text>
</comment>
<dbReference type="PROSITE" id="PS51698">
    <property type="entry name" value="U_BOX"/>
    <property type="match status" value="1"/>
</dbReference>
<dbReference type="Gene3D" id="1.25.10.10">
    <property type="entry name" value="Leucine-rich Repeat Variant"/>
    <property type="match status" value="1"/>
</dbReference>
<dbReference type="Gene3D" id="3.30.40.10">
    <property type="entry name" value="Zinc/RING finger domain, C3HC4 (zinc finger)"/>
    <property type="match status" value="1"/>
</dbReference>
<dbReference type="Proteomes" id="UP001372338">
    <property type="component" value="Unassembled WGS sequence"/>
</dbReference>
<evidence type="ECO:0000256" key="9">
    <source>
        <dbReference type="SAM" id="MobiDB-lite"/>
    </source>
</evidence>
<comment type="caution">
    <text evidence="11">The sequence shown here is derived from an EMBL/GenBank/DDBJ whole genome shotgun (WGS) entry which is preliminary data.</text>
</comment>
<dbReference type="EMBL" id="JAYWIO010000004">
    <property type="protein sequence ID" value="KAK7266199.1"/>
    <property type="molecule type" value="Genomic_DNA"/>
</dbReference>
<feature type="region of interest" description="Disordered" evidence="9">
    <location>
        <begin position="546"/>
        <end position="568"/>
    </location>
</feature>
<dbReference type="InterPro" id="IPR011989">
    <property type="entry name" value="ARM-like"/>
</dbReference>
<gene>
    <name evidence="11" type="ORF">RIF29_18841</name>
</gene>
<evidence type="ECO:0000313" key="12">
    <source>
        <dbReference type="Proteomes" id="UP001372338"/>
    </source>
</evidence>